<protein>
    <submittedName>
        <fullName evidence="2">Uncharacterized protein</fullName>
    </submittedName>
</protein>
<dbReference type="EMBL" id="HBFE01004050">
    <property type="protein sequence ID" value="CAD8726568.1"/>
    <property type="molecule type" value="Transcribed_RNA"/>
</dbReference>
<organism evidence="2">
    <name type="scientific">Erythrolobus madagascarensis</name>
    <dbReference type="NCBI Taxonomy" id="708628"/>
    <lineage>
        <taxon>Eukaryota</taxon>
        <taxon>Rhodophyta</taxon>
        <taxon>Bangiophyceae</taxon>
        <taxon>Porphyridiales</taxon>
        <taxon>Porphyridiaceae</taxon>
        <taxon>Erythrolobus</taxon>
    </lineage>
</organism>
<reference evidence="2" key="1">
    <citation type="submission" date="2021-01" db="EMBL/GenBank/DDBJ databases">
        <authorList>
            <person name="Corre E."/>
            <person name="Pelletier E."/>
            <person name="Niang G."/>
            <person name="Scheremetjew M."/>
            <person name="Finn R."/>
            <person name="Kale V."/>
            <person name="Holt S."/>
            <person name="Cochrane G."/>
            <person name="Meng A."/>
            <person name="Brown T."/>
            <person name="Cohen L."/>
        </authorList>
    </citation>
    <scope>NUCLEOTIDE SEQUENCE</scope>
    <source>
        <strain evidence="2">CCMP3276</strain>
    </source>
</reference>
<feature type="compositionally biased region" description="Basic and acidic residues" evidence="1">
    <location>
        <begin position="11"/>
        <end position="21"/>
    </location>
</feature>
<sequence length="103" mass="11649">MESSSLANIEDSVRSEAEQEKRLKKSRWLQQTDQPKKSRWLQETEEPKRSRWFQEDFDGNSPPYPESPSTSSRTVRTSAQAISKILPSGASTAVSAPLRKPSI</sequence>
<proteinExistence type="predicted"/>
<feature type="compositionally biased region" description="Basic and acidic residues" evidence="1">
    <location>
        <begin position="34"/>
        <end position="54"/>
    </location>
</feature>
<evidence type="ECO:0000313" key="2">
    <source>
        <dbReference type="EMBL" id="CAD8726568.1"/>
    </source>
</evidence>
<feature type="compositionally biased region" description="Low complexity" evidence="1">
    <location>
        <begin position="67"/>
        <end position="78"/>
    </location>
</feature>
<gene>
    <name evidence="2" type="ORF">EMAD1354_LOCUS2649</name>
</gene>
<evidence type="ECO:0000256" key="1">
    <source>
        <dbReference type="SAM" id="MobiDB-lite"/>
    </source>
</evidence>
<name>A0A7S0XJY2_9RHOD</name>
<dbReference type="AlphaFoldDB" id="A0A7S0XJY2"/>
<accession>A0A7S0XJY2</accession>
<feature type="region of interest" description="Disordered" evidence="1">
    <location>
        <begin position="1"/>
        <end position="78"/>
    </location>
</feature>